<proteinExistence type="predicted"/>
<keyword evidence="2" id="KW-1185">Reference proteome</keyword>
<dbReference type="RefSeq" id="WP_066485332.1">
    <property type="nucleotide sequence ID" value="NZ_JAIEOT010000011.1"/>
</dbReference>
<comment type="caution">
    <text evidence="1">The sequence shown here is derived from an EMBL/GenBank/DDBJ whole genome shotgun (WGS) entry which is preliminary data.</text>
</comment>
<dbReference type="AlphaFoldDB" id="A0A2A4I1Y6"/>
<sequence length="60" mass="6554">MRDRPRGRNAVAQLVLGIVLGLMVMGHDPLTVLERAIGDGAPSASWRLPHLAINVAVEWR</sequence>
<dbReference type="EMBL" id="NWVD01000001">
    <property type="protein sequence ID" value="PCG10199.1"/>
    <property type="molecule type" value="Genomic_DNA"/>
</dbReference>
<protein>
    <submittedName>
        <fullName evidence="1">Uncharacterized protein</fullName>
    </submittedName>
</protein>
<evidence type="ECO:0000313" key="2">
    <source>
        <dbReference type="Proteomes" id="UP000218784"/>
    </source>
</evidence>
<name>A0A2A4I1Y6_9SPHN</name>
<accession>A0A2A4I1Y6</accession>
<evidence type="ECO:0000313" key="1">
    <source>
        <dbReference type="EMBL" id="PCG10199.1"/>
    </source>
</evidence>
<dbReference type="Proteomes" id="UP000218784">
    <property type="component" value="Unassembled WGS sequence"/>
</dbReference>
<gene>
    <name evidence="1" type="ORF">COA17_01690</name>
</gene>
<reference evidence="1 2" key="1">
    <citation type="submission" date="2017-09" db="EMBL/GenBank/DDBJ databases">
        <title>Sphingomonas ginsenosidimutans KACC 14949, whole genome shotgun sequence.</title>
        <authorList>
            <person name="Feng G."/>
            <person name="Zhu H."/>
        </authorList>
    </citation>
    <scope>NUCLEOTIDE SEQUENCE [LARGE SCALE GENOMIC DNA]</scope>
    <source>
        <strain evidence="1 2">KACC 14949</strain>
    </source>
</reference>
<organism evidence="1 2">
    <name type="scientific">Sphingomonas ginsenosidimutans</name>
    <dbReference type="NCBI Taxonomy" id="862134"/>
    <lineage>
        <taxon>Bacteria</taxon>
        <taxon>Pseudomonadati</taxon>
        <taxon>Pseudomonadota</taxon>
        <taxon>Alphaproteobacteria</taxon>
        <taxon>Sphingomonadales</taxon>
        <taxon>Sphingomonadaceae</taxon>
        <taxon>Sphingomonas</taxon>
    </lineage>
</organism>